<reference evidence="5" key="1">
    <citation type="journal article" date="2018" name="Nat. Microbiol.">
        <title>Leveraging single-cell genomics to expand the fungal tree of life.</title>
        <authorList>
            <person name="Ahrendt S.R."/>
            <person name="Quandt C.A."/>
            <person name="Ciobanu D."/>
            <person name="Clum A."/>
            <person name="Salamov A."/>
            <person name="Andreopoulos B."/>
            <person name="Cheng J.F."/>
            <person name="Woyke T."/>
            <person name="Pelin A."/>
            <person name="Henrissat B."/>
            <person name="Reynolds N.K."/>
            <person name="Benny G.L."/>
            <person name="Smith M.E."/>
            <person name="James T.Y."/>
            <person name="Grigoriev I.V."/>
        </authorList>
    </citation>
    <scope>NUCLEOTIDE SEQUENCE [LARGE SCALE GENOMIC DNA]</scope>
    <source>
        <strain evidence="5">CSF55</strain>
    </source>
</reference>
<gene>
    <name evidence="4" type="ORF">ROZALSC1DRAFT_31166</name>
</gene>
<dbReference type="PANTHER" id="PTHR23236">
    <property type="entry name" value="EUKARYOTIC TRANSLATION INITIATION FACTOR 4B/4H"/>
    <property type="match status" value="1"/>
</dbReference>
<proteinExistence type="predicted"/>
<dbReference type="InterPro" id="IPR012677">
    <property type="entry name" value="Nucleotide-bd_a/b_plait_sf"/>
</dbReference>
<keyword evidence="1 2" id="KW-0694">RNA-binding</keyword>
<dbReference type="GO" id="GO:0008143">
    <property type="term" value="F:poly(A) binding"/>
    <property type="evidence" value="ECO:0007669"/>
    <property type="project" value="TreeGrafter"/>
</dbReference>
<evidence type="ECO:0000256" key="1">
    <source>
        <dbReference type="ARBA" id="ARBA00022884"/>
    </source>
</evidence>
<dbReference type="Pfam" id="PF00076">
    <property type="entry name" value="RRM_1"/>
    <property type="match status" value="2"/>
</dbReference>
<evidence type="ECO:0000259" key="3">
    <source>
        <dbReference type="PROSITE" id="PS50102"/>
    </source>
</evidence>
<dbReference type="PANTHER" id="PTHR23236:SF89">
    <property type="entry name" value="OS06G0219600 PROTEIN"/>
    <property type="match status" value="1"/>
</dbReference>
<dbReference type="CDD" id="cd00590">
    <property type="entry name" value="RRM_SF"/>
    <property type="match status" value="1"/>
</dbReference>
<sequence length="187" mass="21747">MEHRKSERDRSKSIWVGNLSFTTTRDALEKHFSEAGEITDVFFPRNGYRNKGFAFIDFVDVESRNKAIEMLNDSQLDFRQLFVKAGDDFSREETPRVKREEKHYNDECTIFVGNLSYRAREDQIRDAFEHCGKVVGVRIPIIPGTTKRKGNRRFCYVEFAEKSSVKEAVNMGEIEIDGRLSFIESSK</sequence>
<evidence type="ECO:0000256" key="2">
    <source>
        <dbReference type="PROSITE-ProRule" id="PRU00176"/>
    </source>
</evidence>
<protein>
    <submittedName>
        <fullName evidence="4">RNA-binding domain-containing protein</fullName>
    </submittedName>
</protein>
<evidence type="ECO:0000313" key="4">
    <source>
        <dbReference type="EMBL" id="RKP16993.1"/>
    </source>
</evidence>
<dbReference type="Gene3D" id="3.30.70.330">
    <property type="match status" value="2"/>
</dbReference>
<organism evidence="4 5">
    <name type="scientific">Rozella allomycis (strain CSF55)</name>
    <dbReference type="NCBI Taxonomy" id="988480"/>
    <lineage>
        <taxon>Eukaryota</taxon>
        <taxon>Fungi</taxon>
        <taxon>Fungi incertae sedis</taxon>
        <taxon>Cryptomycota</taxon>
        <taxon>Cryptomycota incertae sedis</taxon>
        <taxon>Rozella</taxon>
    </lineage>
</organism>
<dbReference type="AlphaFoldDB" id="A0A4P9YCB7"/>
<dbReference type="InterPro" id="IPR000504">
    <property type="entry name" value="RRM_dom"/>
</dbReference>
<feature type="domain" description="RRM" evidence="3">
    <location>
        <begin position="12"/>
        <end position="88"/>
    </location>
</feature>
<dbReference type="SMART" id="SM00360">
    <property type="entry name" value="RRM"/>
    <property type="match status" value="2"/>
</dbReference>
<dbReference type="SUPFAM" id="SSF54928">
    <property type="entry name" value="RNA-binding domain, RBD"/>
    <property type="match status" value="2"/>
</dbReference>
<feature type="domain" description="RRM" evidence="3">
    <location>
        <begin position="108"/>
        <end position="187"/>
    </location>
</feature>
<evidence type="ECO:0000313" key="5">
    <source>
        <dbReference type="Proteomes" id="UP000281549"/>
    </source>
</evidence>
<dbReference type="EMBL" id="ML006095">
    <property type="protein sequence ID" value="RKP16993.1"/>
    <property type="molecule type" value="Genomic_DNA"/>
</dbReference>
<dbReference type="InterPro" id="IPR035979">
    <property type="entry name" value="RBD_domain_sf"/>
</dbReference>
<accession>A0A4P9YCB7</accession>
<dbReference type="Proteomes" id="UP000281549">
    <property type="component" value="Unassembled WGS sequence"/>
</dbReference>
<name>A0A4P9YCB7_ROZAC</name>
<dbReference type="PROSITE" id="PS50102">
    <property type="entry name" value="RRM"/>
    <property type="match status" value="2"/>
</dbReference>